<feature type="region of interest" description="Disordered" evidence="7">
    <location>
        <begin position="1104"/>
        <end position="1128"/>
    </location>
</feature>
<evidence type="ECO:0000256" key="7">
    <source>
        <dbReference type="SAM" id="MobiDB-lite"/>
    </source>
</evidence>
<comment type="catalytic activity">
    <reaction evidence="1">
        <text>ATP + protein L-histidine = ADP + protein N-phospho-L-histidine.</text>
        <dbReference type="EC" id="2.7.13.3"/>
    </reaction>
</comment>
<sequence>MSTGPSTLPESGGPGQLSRRRGLPRLRDARIRTKLALILVVPIAAVIALATVRLVTVAAGAEDATRIRSMTAISIDVSRLAEDLHAERMAAVTFLADQRSSPDEYRRLFRATDERITTYRTGREGLDEPPAAVRDLLAEIDKRLDTLPDVRRQALGRQQSAAGDATERYADVLGELSRYGDALAQAAPEESGAESRRAVAAYGRARAAVAEQEAVAFSALSRGRLTEADYFAFVSTLAQRNDAQLTFSEAADQAQRDIVSRTVTGDPVRRADQVAADISRSIGKRPVAQAADAATAIGAVDALMRKAEVELQDRLLADAESARVDATRQAAVESVLVLVSLLVAITLAVVLARSLNFSLRRLREGALAVANHDLPEAVSRLQSMGSVGEGEVEEIVREVRDPIQITNRDEVGQVALAFNVVHREAVRVAAEQAALRTSVSTMFLNLARRSQTLVDRMIGELDAIERAEEDPKRLAQLFELDHLATRMRRNDENLLVLAGADTGSPRRDDALLVDVLRAAQSEVEQYNRIEFGSIDTDISIVANAVNDVVRLVAELLDNATRFSPPNTTVLADARRIRDYVLIQVEDRGLGLSDEQLDSLNRRLAAPPTVDVSAFRLMGLAVVSRLAGRYGIRVELRRNADGGTVAQVTLPNATVVLPADPGPEPLPTRNRPSLAAEPGPYASAGLGEAPVAGRTATLSDAWRTSVPAPAVWQGPADARELASDVRVGGTGPVSAAPFSAQPVSAQPMSGAPVSAQPMSAAPFSAQPMSGAPVSAQPMSAAPFSGPPMSGAPVSAAPFSAPSMSAAPVSAQPAAPDSGASLFTPSAGASGALPRRGAAEPLLSGGPTAGPAPVAATSPPPVPLPPVAPPPFPVAPPAPPAVAASAAPLIARPDRPADSPIFREMEAVWFRSHGNDATAIFTRPRFDEEPPALPQREPVPAPPVAAAPPVVPAPPVAAAPPVAPAPPPPPYVPPAAAPPAAVPVAPAEPSTPAPSPVGPAASVSEGLSVSAPPAYSAPEPAVNAEEPVAASASEPLVEPDAWRTAADDGWTRASKAAAPAAAGTTRSGLPKRVPQAQLVPGGIEEKGGRDRTRRTPDEVRGLLSAYHRGVQRGRTAGAELNSTPTKETTR</sequence>
<evidence type="ECO:0000256" key="4">
    <source>
        <dbReference type="ARBA" id="ARBA00022679"/>
    </source>
</evidence>
<feature type="compositionally biased region" description="Polar residues" evidence="7">
    <location>
        <begin position="1118"/>
        <end position="1128"/>
    </location>
</feature>
<feature type="transmembrane region" description="Helical" evidence="8">
    <location>
        <begin position="335"/>
        <end position="355"/>
    </location>
</feature>
<evidence type="ECO:0000313" key="10">
    <source>
        <dbReference type="EMBL" id="SCG78128.1"/>
    </source>
</evidence>
<dbReference type="Pfam" id="PF02518">
    <property type="entry name" value="HATPase_c"/>
    <property type="match status" value="1"/>
</dbReference>
<accession>A0A1C5K5T3</accession>
<evidence type="ECO:0000256" key="6">
    <source>
        <dbReference type="ARBA" id="ARBA00023012"/>
    </source>
</evidence>
<dbReference type="InterPro" id="IPR036890">
    <property type="entry name" value="HATPase_C_sf"/>
</dbReference>
<keyword evidence="4" id="KW-0808">Transferase</keyword>
<keyword evidence="8" id="KW-0472">Membrane</keyword>
<feature type="region of interest" description="Disordered" evidence="7">
    <location>
        <begin position="656"/>
        <end position="687"/>
    </location>
</feature>
<feature type="compositionally biased region" description="Pro residues" evidence="7">
    <location>
        <begin position="856"/>
        <end position="878"/>
    </location>
</feature>
<dbReference type="InterPro" id="IPR013587">
    <property type="entry name" value="Nitrate/nitrite_sensing"/>
</dbReference>
<dbReference type="GO" id="GO:0004673">
    <property type="term" value="F:protein histidine kinase activity"/>
    <property type="evidence" value="ECO:0007669"/>
    <property type="project" value="UniProtKB-EC"/>
</dbReference>
<feature type="region of interest" description="Disordered" evidence="7">
    <location>
        <begin position="1"/>
        <end position="21"/>
    </location>
</feature>
<evidence type="ECO:0000256" key="8">
    <source>
        <dbReference type="SAM" id="Phobius"/>
    </source>
</evidence>
<dbReference type="RefSeq" id="WP_088973214.1">
    <property type="nucleotide sequence ID" value="NZ_JBHLYF010000033.1"/>
</dbReference>
<evidence type="ECO:0000256" key="2">
    <source>
        <dbReference type="ARBA" id="ARBA00012438"/>
    </source>
</evidence>
<feature type="compositionally biased region" description="Low complexity" evidence="7">
    <location>
        <begin position="1051"/>
        <end position="1060"/>
    </location>
</feature>
<feature type="domain" description="Histidine kinase" evidence="9">
    <location>
        <begin position="548"/>
        <end position="653"/>
    </location>
</feature>
<dbReference type="AlphaFoldDB" id="A0A1C5K5T3"/>
<dbReference type="Gene3D" id="3.30.565.10">
    <property type="entry name" value="Histidine kinase-like ATPase, C-terminal domain"/>
    <property type="match status" value="1"/>
</dbReference>
<keyword evidence="3" id="KW-0597">Phosphoprotein</keyword>
<dbReference type="PROSITE" id="PS50109">
    <property type="entry name" value="HIS_KIN"/>
    <property type="match status" value="1"/>
</dbReference>
<keyword evidence="8" id="KW-1133">Transmembrane helix</keyword>
<dbReference type="PANTHER" id="PTHR44936">
    <property type="entry name" value="SENSOR PROTEIN CREC"/>
    <property type="match status" value="1"/>
</dbReference>
<evidence type="ECO:0000259" key="9">
    <source>
        <dbReference type="PROSITE" id="PS50109"/>
    </source>
</evidence>
<reference evidence="10 11" key="1">
    <citation type="submission" date="2016-06" db="EMBL/GenBank/DDBJ databases">
        <authorList>
            <person name="Kjaerup R.B."/>
            <person name="Dalgaard T.S."/>
            <person name="Juul-Madsen H.R."/>
        </authorList>
    </citation>
    <scope>NUCLEOTIDE SEQUENCE [LARGE SCALE GENOMIC DNA]</scope>
    <source>
        <strain evidence="10 11">DSM 45097</strain>
    </source>
</reference>
<dbReference type="EMBL" id="LT607751">
    <property type="protein sequence ID" value="SCG78128.1"/>
    <property type="molecule type" value="Genomic_DNA"/>
</dbReference>
<dbReference type="Gene3D" id="6.10.340.10">
    <property type="match status" value="1"/>
</dbReference>
<name>A0A1C5K5T3_9ACTN</name>
<organism evidence="10 11">
    <name type="scientific">Micromonospora siamensis</name>
    <dbReference type="NCBI Taxonomy" id="299152"/>
    <lineage>
        <taxon>Bacteria</taxon>
        <taxon>Bacillati</taxon>
        <taxon>Actinomycetota</taxon>
        <taxon>Actinomycetes</taxon>
        <taxon>Micromonosporales</taxon>
        <taxon>Micromonosporaceae</taxon>
        <taxon>Micromonospora</taxon>
    </lineage>
</organism>
<gene>
    <name evidence="10" type="ORF">GA0074704_5574</name>
</gene>
<dbReference type="PANTHER" id="PTHR44936:SF9">
    <property type="entry name" value="SENSOR PROTEIN CREC"/>
    <property type="match status" value="1"/>
</dbReference>
<feature type="compositionally biased region" description="Pro residues" evidence="7">
    <location>
        <begin position="929"/>
        <end position="979"/>
    </location>
</feature>
<evidence type="ECO:0000256" key="5">
    <source>
        <dbReference type="ARBA" id="ARBA00022777"/>
    </source>
</evidence>
<feature type="region of interest" description="Disordered" evidence="7">
    <location>
        <begin position="918"/>
        <end position="1070"/>
    </location>
</feature>
<keyword evidence="8" id="KW-0812">Transmembrane</keyword>
<dbReference type="Pfam" id="PF08376">
    <property type="entry name" value="NIT"/>
    <property type="match status" value="1"/>
</dbReference>
<proteinExistence type="predicted"/>
<dbReference type="InterPro" id="IPR005467">
    <property type="entry name" value="His_kinase_dom"/>
</dbReference>
<protein>
    <recommendedName>
        <fullName evidence="2">histidine kinase</fullName>
        <ecNumber evidence="2">2.7.13.3</ecNumber>
    </recommendedName>
</protein>
<dbReference type="Proteomes" id="UP000198210">
    <property type="component" value="Chromosome I"/>
</dbReference>
<feature type="transmembrane region" description="Helical" evidence="8">
    <location>
        <begin position="35"/>
        <end position="61"/>
    </location>
</feature>
<dbReference type="SMART" id="SM00387">
    <property type="entry name" value="HATPase_c"/>
    <property type="match status" value="1"/>
</dbReference>
<evidence type="ECO:0000256" key="3">
    <source>
        <dbReference type="ARBA" id="ARBA00022553"/>
    </source>
</evidence>
<feature type="compositionally biased region" description="Low complexity" evidence="7">
    <location>
        <begin position="789"/>
        <end position="814"/>
    </location>
</feature>
<feature type="region of interest" description="Disordered" evidence="7">
    <location>
        <begin position="737"/>
        <end position="881"/>
    </location>
</feature>
<dbReference type="InterPro" id="IPR050980">
    <property type="entry name" value="2C_sensor_his_kinase"/>
</dbReference>
<keyword evidence="6" id="KW-0902">Two-component regulatory system</keyword>
<keyword evidence="5 10" id="KW-0418">Kinase</keyword>
<dbReference type="InterPro" id="IPR003594">
    <property type="entry name" value="HATPase_dom"/>
</dbReference>
<keyword evidence="11" id="KW-1185">Reference proteome</keyword>
<dbReference type="GO" id="GO:0000160">
    <property type="term" value="P:phosphorelay signal transduction system"/>
    <property type="evidence" value="ECO:0007669"/>
    <property type="project" value="UniProtKB-KW"/>
</dbReference>
<evidence type="ECO:0000313" key="11">
    <source>
        <dbReference type="Proteomes" id="UP000198210"/>
    </source>
</evidence>
<dbReference type="EC" id="2.7.13.3" evidence="2"/>
<dbReference type="SUPFAM" id="SSF55874">
    <property type="entry name" value="ATPase domain of HSP90 chaperone/DNA topoisomerase II/histidine kinase"/>
    <property type="match status" value="1"/>
</dbReference>
<feature type="compositionally biased region" description="Low complexity" evidence="7">
    <location>
        <begin position="996"/>
        <end position="1033"/>
    </location>
</feature>
<evidence type="ECO:0000256" key="1">
    <source>
        <dbReference type="ARBA" id="ARBA00000085"/>
    </source>
</evidence>